<proteinExistence type="predicted"/>
<reference evidence="2" key="1">
    <citation type="journal article" date="2019" name="Int. J. Syst. Evol. Microbiol.">
        <title>The Global Catalogue of Microorganisms (GCM) 10K type strain sequencing project: providing services to taxonomists for standard genome sequencing and annotation.</title>
        <authorList>
            <consortium name="The Broad Institute Genomics Platform"/>
            <consortium name="The Broad Institute Genome Sequencing Center for Infectious Disease"/>
            <person name="Wu L."/>
            <person name="Ma J."/>
        </authorList>
    </citation>
    <scope>NUCLEOTIDE SEQUENCE [LARGE SCALE GENOMIC DNA]</scope>
    <source>
        <strain evidence="2">JCM 18952</strain>
    </source>
</reference>
<evidence type="ECO:0000313" key="1">
    <source>
        <dbReference type="EMBL" id="GAA5227031.1"/>
    </source>
</evidence>
<name>A0ABP9TKD1_9MICC</name>
<comment type="caution">
    <text evidence="1">The sequence shown here is derived from an EMBL/GenBank/DDBJ whole genome shotgun (WGS) entry which is preliminary data.</text>
</comment>
<dbReference type="EMBL" id="BAABLK010000026">
    <property type="protein sequence ID" value="GAA5227031.1"/>
    <property type="molecule type" value="Genomic_DNA"/>
</dbReference>
<dbReference type="Proteomes" id="UP001501257">
    <property type="component" value="Unassembled WGS sequence"/>
</dbReference>
<organism evidence="1 2">
    <name type="scientific">Paeniglutamicibacter antarcticus</name>
    <dbReference type="NCBI Taxonomy" id="494023"/>
    <lineage>
        <taxon>Bacteria</taxon>
        <taxon>Bacillati</taxon>
        <taxon>Actinomycetota</taxon>
        <taxon>Actinomycetes</taxon>
        <taxon>Micrococcales</taxon>
        <taxon>Micrococcaceae</taxon>
        <taxon>Paeniglutamicibacter</taxon>
    </lineage>
</organism>
<keyword evidence="2" id="KW-1185">Reference proteome</keyword>
<gene>
    <name evidence="1" type="ORF">GCM10025778_15640</name>
</gene>
<evidence type="ECO:0000313" key="2">
    <source>
        <dbReference type="Proteomes" id="UP001501257"/>
    </source>
</evidence>
<sequence length="138" mass="14690">MVRDYSEDTCDGRKPVDSLEQAGRDLVTAVYAADRDGVCRVTSPFPGGVLDDAMVAKTKEILAERGITPQNIRVVVGEQLGSGMTVHLTNGSQSEAHVLKVDGTRVRDDGFTVGLPPELYPEVLDHPASQSASTDPAP</sequence>
<protein>
    <submittedName>
        <fullName evidence="1">Uncharacterized protein</fullName>
    </submittedName>
</protein>
<accession>A0ABP9TKD1</accession>